<evidence type="ECO:0000259" key="3">
    <source>
        <dbReference type="PROSITE" id="PS50110"/>
    </source>
</evidence>
<dbReference type="PROSITE" id="PS50110">
    <property type="entry name" value="RESPONSE_REGULATORY"/>
    <property type="match status" value="1"/>
</dbReference>
<sequence length="354" mass="40049">MDVKNVDILIVDDTPANLHLLASILKEEGYKVRPAANGEMALAAIASRAPDLILLDIKMPGMNGFEVCARLKSDPSTRNIPVLFISALTDVTDKLKAFSVGGLDYISKPFQFEEVKARVSTHLQLKELQNQMERKIENGVRRIQQLNREIIDTQREVILTLGEICETRSHETGLHVRRVAEFSYLLAQLRGYEEAELIKHASPMHDIGKVAIPDHILNKPGKLTAEEWKIMKTHSELGFQMLSVSNRPLLRMAAIIAQQHHEKWDGSGYPLGLQGENIHIAGRITAIADVLDALGHERCYKPAWAIDDILDFFNEQRGKHFDPVLIDLFMENLDQFLAKIEFFKQLDRFDATIV</sequence>
<dbReference type="InterPro" id="IPR001789">
    <property type="entry name" value="Sig_transdc_resp-reg_receiver"/>
</dbReference>
<dbReference type="Proteomes" id="UP000305881">
    <property type="component" value="Chromosome"/>
</dbReference>
<evidence type="ECO:0000259" key="4">
    <source>
        <dbReference type="PROSITE" id="PS51832"/>
    </source>
</evidence>
<feature type="domain" description="Response regulatory" evidence="3">
    <location>
        <begin position="7"/>
        <end position="123"/>
    </location>
</feature>
<keyword evidence="6" id="KW-1185">Reference proteome</keyword>
<dbReference type="CDD" id="cd19920">
    <property type="entry name" value="REC_PA4781-like"/>
    <property type="match status" value="1"/>
</dbReference>
<reference evidence="6" key="1">
    <citation type="journal article" date="2019" name="J. Bacteriol.">
        <title>A Mutagenic Screen Identifies a TonB-Dependent Receptor Required for the Lanthanide Metal Switch in the Type I Methanotroph 'Methylotuvimicrobium buryatense' 5GB1C.</title>
        <authorList>
            <person name="Groom J.D."/>
            <person name="Ford S.M."/>
            <person name="Pesesky M.W."/>
            <person name="Lidstrom M.E."/>
        </authorList>
    </citation>
    <scope>NUCLEOTIDE SEQUENCE [LARGE SCALE GENOMIC DNA]</scope>
    <source>
        <strain evidence="6">5GB1C</strain>
    </source>
</reference>
<feature type="coiled-coil region" evidence="2">
    <location>
        <begin position="129"/>
        <end position="156"/>
    </location>
</feature>
<dbReference type="InterPro" id="IPR037522">
    <property type="entry name" value="HD_GYP_dom"/>
</dbReference>
<dbReference type="InterPro" id="IPR003607">
    <property type="entry name" value="HD/PDEase_dom"/>
</dbReference>
<dbReference type="RefSeq" id="WP_017839913.1">
    <property type="nucleotide sequence ID" value="NZ_CP035467.1"/>
</dbReference>
<organism evidence="5 6">
    <name type="scientific">Methylotuvimicrobium buryatense</name>
    <name type="common">Methylomicrobium buryatense</name>
    <dbReference type="NCBI Taxonomy" id="95641"/>
    <lineage>
        <taxon>Bacteria</taxon>
        <taxon>Pseudomonadati</taxon>
        <taxon>Pseudomonadota</taxon>
        <taxon>Gammaproteobacteria</taxon>
        <taxon>Methylococcales</taxon>
        <taxon>Methylococcaceae</taxon>
        <taxon>Methylotuvimicrobium</taxon>
    </lineage>
</organism>
<evidence type="ECO:0000256" key="1">
    <source>
        <dbReference type="PROSITE-ProRule" id="PRU00169"/>
    </source>
</evidence>
<evidence type="ECO:0000313" key="6">
    <source>
        <dbReference type="Proteomes" id="UP000305881"/>
    </source>
</evidence>
<dbReference type="PANTHER" id="PTHR45228:SF5">
    <property type="entry name" value="CYCLIC DI-GMP PHOSPHODIESTERASE VC_1348-RELATED"/>
    <property type="match status" value="1"/>
</dbReference>
<name>A0A4P9UP04_METBY</name>
<accession>A0A4P9UP04</accession>
<dbReference type="PANTHER" id="PTHR45228">
    <property type="entry name" value="CYCLIC DI-GMP PHOSPHODIESTERASE TM_0186-RELATED"/>
    <property type="match status" value="1"/>
</dbReference>
<dbReference type="Gene3D" id="1.10.3210.10">
    <property type="entry name" value="Hypothetical protein af1432"/>
    <property type="match status" value="1"/>
</dbReference>
<dbReference type="Gene3D" id="3.40.50.2300">
    <property type="match status" value="1"/>
</dbReference>
<dbReference type="GO" id="GO:0008081">
    <property type="term" value="F:phosphoric diester hydrolase activity"/>
    <property type="evidence" value="ECO:0007669"/>
    <property type="project" value="UniProtKB-ARBA"/>
</dbReference>
<dbReference type="PROSITE" id="PS51832">
    <property type="entry name" value="HD_GYP"/>
    <property type="match status" value="1"/>
</dbReference>
<proteinExistence type="predicted"/>
<dbReference type="EMBL" id="CP035467">
    <property type="protein sequence ID" value="QCW82253.1"/>
    <property type="molecule type" value="Genomic_DNA"/>
</dbReference>
<gene>
    <name evidence="5" type="ORF">EQU24_08390</name>
</gene>
<keyword evidence="1" id="KW-0597">Phosphoprotein</keyword>
<dbReference type="Pfam" id="PF13487">
    <property type="entry name" value="HD_5"/>
    <property type="match status" value="1"/>
</dbReference>
<dbReference type="InterPro" id="IPR052020">
    <property type="entry name" value="Cyclic_di-GMP/3'3'-cGAMP_PDE"/>
</dbReference>
<dbReference type="SMART" id="SM00448">
    <property type="entry name" value="REC"/>
    <property type="match status" value="1"/>
</dbReference>
<protein>
    <submittedName>
        <fullName evidence="5">Response regulator</fullName>
    </submittedName>
</protein>
<dbReference type="Pfam" id="PF00072">
    <property type="entry name" value="Response_reg"/>
    <property type="match status" value="1"/>
</dbReference>
<evidence type="ECO:0000256" key="2">
    <source>
        <dbReference type="SAM" id="Coils"/>
    </source>
</evidence>
<feature type="domain" description="HD-GYP" evidence="4">
    <location>
        <begin position="150"/>
        <end position="345"/>
    </location>
</feature>
<dbReference type="KEGG" id="mbur:EQU24_08390"/>
<evidence type="ECO:0000313" key="5">
    <source>
        <dbReference type="EMBL" id="QCW82253.1"/>
    </source>
</evidence>
<dbReference type="CDD" id="cd00077">
    <property type="entry name" value="HDc"/>
    <property type="match status" value="1"/>
</dbReference>
<keyword evidence="2" id="KW-0175">Coiled coil</keyword>
<feature type="modified residue" description="4-aspartylphosphate" evidence="1">
    <location>
        <position position="56"/>
    </location>
</feature>
<dbReference type="SMART" id="SM00471">
    <property type="entry name" value="HDc"/>
    <property type="match status" value="1"/>
</dbReference>
<dbReference type="SUPFAM" id="SSF109604">
    <property type="entry name" value="HD-domain/PDEase-like"/>
    <property type="match status" value="1"/>
</dbReference>
<dbReference type="InterPro" id="IPR011006">
    <property type="entry name" value="CheY-like_superfamily"/>
</dbReference>
<dbReference type="AlphaFoldDB" id="A0A4P9UP04"/>
<dbReference type="OrthoDB" id="9802066at2"/>
<dbReference type="GO" id="GO:0000160">
    <property type="term" value="P:phosphorelay signal transduction system"/>
    <property type="evidence" value="ECO:0007669"/>
    <property type="project" value="InterPro"/>
</dbReference>
<dbReference type="STRING" id="675511.GCA_000341735_01346"/>
<dbReference type="SUPFAM" id="SSF52172">
    <property type="entry name" value="CheY-like"/>
    <property type="match status" value="1"/>
</dbReference>